<feature type="region of interest" description="Disordered" evidence="2">
    <location>
        <begin position="295"/>
        <end position="318"/>
    </location>
</feature>
<dbReference type="InterPro" id="IPR052345">
    <property type="entry name" value="Rad_response_metalloprotease"/>
</dbReference>
<evidence type="ECO:0000256" key="1">
    <source>
        <dbReference type="ARBA" id="ARBA00007227"/>
    </source>
</evidence>
<dbReference type="PANTHER" id="PTHR43236">
    <property type="entry name" value="ANTITOXIN HIGA1"/>
    <property type="match status" value="1"/>
</dbReference>
<evidence type="ECO:0000256" key="2">
    <source>
        <dbReference type="SAM" id="MobiDB-lite"/>
    </source>
</evidence>
<dbReference type="InterPro" id="IPR010982">
    <property type="entry name" value="Lambda_DNA-bd_dom_sf"/>
</dbReference>
<accession>A0AAF0K7P9</accession>
<name>A0AAF0K7P9_AGRTU</name>
<dbReference type="AlphaFoldDB" id="A0AAF0K7P9"/>
<evidence type="ECO:0000313" key="4">
    <source>
        <dbReference type="EMBL" id="WGM58359.1"/>
    </source>
</evidence>
<dbReference type="SUPFAM" id="SSF47413">
    <property type="entry name" value="lambda repressor-like DNA-binding domains"/>
    <property type="match status" value="1"/>
</dbReference>
<dbReference type="InterPro" id="IPR001387">
    <property type="entry name" value="Cro/C1-type_HTH"/>
</dbReference>
<reference evidence="4" key="2">
    <citation type="submission" date="2023-04" db="EMBL/GenBank/DDBJ databases">
        <title>Complete genome sequence of Agrobacterium salinitolerans CFBP5506.</title>
        <authorList>
            <person name="Yen H.-C."/>
            <person name="Yan X.-H."/>
            <person name="Lai E.-M."/>
            <person name="Kuo C.-H."/>
        </authorList>
    </citation>
    <scope>NUCLEOTIDE SEQUENCE</scope>
    <source>
        <strain evidence="4">CFBP5506</strain>
    </source>
</reference>
<proteinExistence type="inferred from homology"/>
<dbReference type="RefSeq" id="WP_162927318.1">
    <property type="nucleotide sequence ID" value="NZ_CP122962.1"/>
</dbReference>
<dbReference type="CDD" id="cd00093">
    <property type="entry name" value="HTH_XRE"/>
    <property type="match status" value="1"/>
</dbReference>
<sequence length="368" mass="40646">MTTTIGARIKSLREQRKLSQEEVAEKFGFNDRQTLSAIETGDRKVAADELLRATQIFGVSIDYFTDPFMLAGEGRFSWRQTGVDGDRLRGYEDSAGRLIAAFRTLARQTGRKPPLIRSALSLSKQSSFDDASGAGERFAAEFDLGGVPARRLADVMAEKLGILVLMVDPIEGVSGAACRLPELDVVLINRNEIAGRRHFDLAHELFHILTWEKMPPEHIEEAMPKKRNRVEQLADNFASALLMPAGALDRFGDWGGLTDEKLVDHLNEVADELLVTSQALRWRLVGMKRLSREQSDSISGDDLRNNGKAKPDKPETPPLFSKSFVQIVAAALDEGQTSVRRIASILGLAIDDFADLFAAHGVEAPYEL</sequence>
<comment type="similarity">
    <text evidence="1">Belongs to the short-chain fatty acyl-CoA assimilation regulator (ScfR) family.</text>
</comment>
<evidence type="ECO:0000313" key="5">
    <source>
        <dbReference type="Proteomes" id="UP000305410"/>
    </source>
</evidence>
<dbReference type="InterPro" id="IPR010359">
    <property type="entry name" value="IrrE_HExxH"/>
</dbReference>
<dbReference type="Proteomes" id="UP000305410">
    <property type="component" value="Chromosome Circular"/>
</dbReference>
<reference evidence="4" key="1">
    <citation type="submission" date="2019-04" db="EMBL/GenBank/DDBJ databases">
        <authorList>
            <person name="Chiang H.-Y."/>
            <person name="Huang Y.-Y."/>
            <person name="Chou L."/>
            <person name="Lai E.-M."/>
            <person name="Kuo C.-H."/>
        </authorList>
    </citation>
    <scope>NUCLEOTIDE SEQUENCE</scope>
    <source>
        <strain evidence="4">CFBP5506</strain>
    </source>
</reference>
<gene>
    <name evidence="4" type="ORF">CFBP5506_08390</name>
</gene>
<feature type="domain" description="HTH cro/C1-type" evidence="3">
    <location>
        <begin position="9"/>
        <end position="64"/>
    </location>
</feature>
<dbReference type="Pfam" id="PF06114">
    <property type="entry name" value="Peptidase_M78"/>
    <property type="match status" value="1"/>
</dbReference>
<organism evidence="4 5">
    <name type="scientific">Agrobacterium tumefaciens</name>
    <dbReference type="NCBI Taxonomy" id="358"/>
    <lineage>
        <taxon>Bacteria</taxon>
        <taxon>Pseudomonadati</taxon>
        <taxon>Pseudomonadota</taxon>
        <taxon>Alphaproteobacteria</taxon>
        <taxon>Hyphomicrobiales</taxon>
        <taxon>Rhizobiaceae</taxon>
        <taxon>Rhizobium/Agrobacterium group</taxon>
        <taxon>Agrobacterium</taxon>
        <taxon>Agrobacterium tumefaciens complex</taxon>
    </lineage>
</organism>
<dbReference type="SMART" id="SM00530">
    <property type="entry name" value="HTH_XRE"/>
    <property type="match status" value="1"/>
</dbReference>
<feature type="compositionally biased region" description="Basic and acidic residues" evidence="2">
    <location>
        <begin position="295"/>
        <end position="315"/>
    </location>
</feature>
<dbReference type="PANTHER" id="PTHR43236:SF1">
    <property type="entry name" value="BLL7220 PROTEIN"/>
    <property type="match status" value="1"/>
</dbReference>
<dbReference type="Gene3D" id="1.10.260.40">
    <property type="entry name" value="lambda repressor-like DNA-binding domains"/>
    <property type="match status" value="1"/>
</dbReference>
<dbReference type="PROSITE" id="PS50943">
    <property type="entry name" value="HTH_CROC1"/>
    <property type="match status" value="1"/>
</dbReference>
<evidence type="ECO:0000259" key="3">
    <source>
        <dbReference type="PROSITE" id="PS50943"/>
    </source>
</evidence>
<protein>
    <submittedName>
        <fullName evidence="4">XRE family transcriptional regulator</fullName>
    </submittedName>
</protein>
<dbReference type="Pfam" id="PF01381">
    <property type="entry name" value="HTH_3"/>
    <property type="match status" value="1"/>
</dbReference>
<dbReference type="EMBL" id="CP122962">
    <property type="protein sequence ID" value="WGM58359.1"/>
    <property type="molecule type" value="Genomic_DNA"/>
</dbReference>
<dbReference type="Gene3D" id="1.10.10.2910">
    <property type="match status" value="1"/>
</dbReference>
<dbReference type="GO" id="GO:0003677">
    <property type="term" value="F:DNA binding"/>
    <property type="evidence" value="ECO:0007669"/>
    <property type="project" value="InterPro"/>
</dbReference>